<dbReference type="UniPathway" id="UPA00031">
    <property type="reaction ID" value="UER00009"/>
</dbReference>
<keyword evidence="13" id="KW-1185">Reference proteome</keyword>
<evidence type="ECO:0000313" key="13">
    <source>
        <dbReference type="Proteomes" id="UP000087171"/>
    </source>
</evidence>
<dbReference type="Proteomes" id="UP000087171">
    <property type="component" value="Chromosome Ca1"/>
</dbReference>
<keyword evidence="8 12" id="KW-0413">Isomerase</keyword>
<comment type="cofactor">
    <cofactor evidence="1">
        <name>Na(+)</name>
        <dbReference type="ChEBI" id="CHEBI:29101"/>
    </cofactor>
</comment>
<dbReference type="PaxDb" id="3827-XP_004485858.1"/>
<evidence type="ECO:0000256" key="12">
    <source>
        <dbReference type="RuleBase" id="RU364022"/>
    </source>
</evidence>
<evidence type="ECO:0000256" key="8">
    <source>
        <dbReference type="ARBA" id="ARBA00023235"/>
    </source>
</evidence>
<evidence type="ECO:0000256" key="3">
    <source>
        <dbReference type="ARBA" id="ARBA00009667"/>
    </source>
</evidence>
<proteinExistence type="inferred from homology"/>
<dbReference type="OrthoDB" id="446074at2759"/>
<dbReference type="InterPro" id="IPR013785">
    <property type="entry name" value="Aldolase_TIM"/>
</dbReference>
<gene>
    <name evidence="14" type="primary">LOC101490634</name>
</gene>
<evidence type="ECO:0000256" key="4">
    <source>
        <dbReference type="ARBA" id="ARBA00012550"/>
    </source>
</evidence>
<dbReference type="InterPro" id="IPR006062">
    <property type="entry name" value="His_biosynth"/>
</dbReference>
<dbReference type="Pfam" id="PF00977">
    <property type="entry name" value="His_biosynth"/>
    <property type="match status" value="1"/>
</dbReference>
<dbReference type="EC" id="5.3.1.16" evidence="4 12"/>
<dbReference type="GO" id="GO:0000162">
    <property type="term" value="P:L-tryptophan biosynthetic process"/>
    <property type="evidence" value="ECO:0007669"/>
    <property type="project" value="TreeGrafter"/>
</dbReference>
<comment type="subcellular location">
    <subcellularLocation>
        <location evidence="12">Plastid</location>
        <location evidence="12">Chloroplast</location>
    </subcellularLocation>
</comment>
<accession>A0A1S2XCJ2</accession>
<evidence type="ECO:0000313" key="14">
    <source>
        <dbReference type="RefSeq" id="XP_004485858.1"/>
    </source>
</evidence>
<sequence length="310" mass="33707">MRNPTSTCSIRGFLCSPIILPNHHRFLSLNPPSSSHSRRSPPSIQCAVQFRPCIDIHKGKVKQIVGSTLQDLKDDDGSDPVTNFESDKSAAEYATLYKQDGLKGGHVIMLGADPLSKAASLEALHAYPGGLQVGGGINSDNCLSYIEEGASHVIVTSYVFNNGQMDLERLKDLVRIVGKERLVLDLSCRKKEGKYAIVTDRWQKFSDVSLDAEVMQFLANFADEFLVHGVDVEGKKLGIDEELVALLGKHSPIPVTYAGGVTVMTDLERIKTAGMDNVDVTVGSALDIFGGNLAYKDVVAWHNQQKVPVA</sequence>
<dbReference type="STRING" id="3827.A0A1S2XCJ2"/>
<dbReference type="GeneID" id="101490634"/>
<evidence type="ECO:0000256" key="9">
    <source>
        <dbReference type="ARBA" id="ARBA00093256"/>
    </source>
</evidence>
<keyword evidence="6" id="KW-0915">Sodium</keyword>
<comment type="pathway">
    <text evidence="2 12">Amino-acid biosynthesis; L-histidine biosynthesis; L-histidine from 5-phospho-alpha-D-ribose 1-diphosphate: step 4/9.</text>
</comment>
<reference evidence="14" key="2">
    <citation type="submission" date="2025-08" db="UniProtKB">
        <authorList>
            <consortium name="RefSeq"/>
        </authorList>
    </citation>
    <scope>IDENTIFICATION</scope>
    <source>
        <tissue evidence="14">Etiolated seedlings</tissue>
    </source>
</reference>
<keyword evidence="12" id="KW-0150">Chloroplast</keyword>
<evidence type="ECO:0000256" key="2">
    <source>
        <dbReference type="ARBA" id="ARBA00005133"/>
    </source>
</evidence>
<comment type="similarity">
    <text evidence="3 11">Belongs to the HisA/HisF family.</text>
</comment>
<dbReference type="InterPro" id="IPR044524">
    <property type="entry name" value="Isoase_HisA-like"/>
</dbReference>
<dbReference type="NCBIfam" id="TIGR02129">
    <property type="entry name" value="hisA_euk"/>
    <property type="match status" value="1"/>
</dbReference>
<dbReference type="RefSeq" id="XP_004485858.1">
    <property type="nucleotide sequence ID" value="XM_004485801.3"/>
</dbReference>
<dbReference type="CDD" id="cd04723">
    <property type="entry name" value="HisA_HisF"/>
    <property type="match status" value="1"/>
</dbReference>
<evidence type="ECO:0000256" key="6">
    <source>
        <dbReference type="ARBA" id="ARBA00023053"/>
    </source>
</evidence>
<dbReference type="PANTHER" id="PTHR43090">
    <property type="entry name" value="1-(5-PHOSPHORIBOSYL)-5-[(5-PHOSPHORIBOSYLAMINO)METHYLIDENEAMINO] IMIDAZOLE-4-CARBOXAMIDE ISOMERASE"/>
    <property type="match status" value="1"/>
</dbReference>
<keyword evidence="7 11" id="KW-0368">Histidine biosynthesis</keyword>
<dbReference type="InterPro" id="IPR011060">
    <property type="entry name" value="RibuloseP-bd_barrel"/>
</dbReference>
<name>A0A1S2XCJ2_CICAR</name>
<evidence type="ECO:0000256" key="10">
    <source>
        <dbReference type="ARBA" id="ARBA00093606"/>
    </source>
</evidence>
<dbReference type="GO" id="GO:0009507">
    <property type="term" value="C:chloroplast"/>
    <property type="evidence" value="ECO:0007669"/>
    <property type="project" value="UniProtKB-SubCell"/>
</dbReference>
<dbReference type="SUPFAM" id="SSF51366">
    <property type="entry name" value="Ribulose-phoshate binding barrel"/>
    <property type="match status" value="1"/>
</dbReference>
<dbReference type="GO" id="GO:0003949">
    <property type="term" value="F:1-(5-phosphoribosyl)-5-[(5-phosphoribosylamino)methylideneamino]imidazole-4-carboxamide isomerase activity"/>
    <property type="evidence" value="ECO:0007669"/>
    <property type="project" value="UniProtKB-EC"/>
</dbReference>
<evidence type="ECO:0000256" key="11">
    <source>
        <dbReference type="RuleBase" id="RU003657"/>
    </source>
</evidence>
<reference evidence="13" key="1">
    <citation type="journal article" date="2013" name="Nat. Biotechnol.">
        <title>Draft genome sequence of chickpea (Cicer arietinum) provides a resource for trait improvement.</title>
        <authorList>
            <person name="Varshney R.K."/>
            <person name="Song C."/>
            <person name="Saxena R.K."/>
            <person name="Azam S."/>
            <person name="Yu S."/>
            <person name="Sharpe A.G."/>
            <person name="Cannon S."/>
            <person name="Baek J."/>
            <person name="Rosen B.D."/>
            <person name="Tar'an B."/>
            <person name="Millan T."/>
            <person name="Zhang X."/>
            <person name="Ramsay L.D."/>
            <person name="Iwata A."/>
            <person name="Wang Y."/>
            <person name="Nelson W."/>
            <person name="Farmer A.D."/>
            <person name="Gaur P.M."/>
            <person name="Soderlund C."/>
            <person name="Penmetsa R.V."/>
            <person name="Xu C."/>
            <person name="Bharti A.K."/>
            <person name="He W."/>
            <person name="Winter P."/>
            <person name="Zhao S."/>
            <person name="Hane J.K."/>
            <person name="Carrasquilla-Garcia N."/>
            <person name="Condie J.A."/>
            <person name="Upadhyaya H.D."/>
            <person name="Luo M.C."/>
            <person name="Thudi M."/>
            <person name="Gowda C.L."/>
            <person name="Singh N.P."/>
            <person name="Lichtenzveig J."/>
            <person name="Gali K.K."/>
            <person name="Rubio J."/>
            <person name="Nadarajan N."/>
            <person name="Dolezel J."/>
            <person name="Bansal K.C."/>
            <person name="Xu X."/>
            <person name="Edwards D."/>
            <person name="Zhang G."/>
            <person name="Kahl G."/>
            <person name="Gil J."/>
            <person name="Singh K.B."/>
            <person name="Datta S.K."/>
            <person name="Jackson S.A."/>
            <person name="Wang J."/>
            <person name="Cook D.R."/>
        </authorList>
    </citation>
    <scope>NUCLEOTIDE SEQUENCE [LARGE SCALE GENOMIC DNA]</scope>
    <source>
        <strain evidence="13">cv. CDC Frontier</strain>
    </source>
</reference>
<dbReference type="AlphaFoldDB" id="A0A1S2XCJ2"/>
<organism evidence="13 14">
    <name type="scientific">Cicer arietinum</name>
    <name type="common">Chickpea</name>
    <name type="synonym">Garbanzo</name>
    <dbReference type="NCBI Taxonomy" id="3827"/>
    <lineage>
        <taxon>Eukaryota</taxon>
        <taxon>Viridiplantae</taxon>
        <taxon>Streptophyta</taxon>
        <taxon>Embryophyta</taxon>
        <taxon>Tracheophyta</taxon>
        <taxon>Spermatophyta</taxon>
        <taxon>Magnoliopsida</taxon>
        <taxon>eudicotyledons</taxon>
        <taxon>Gunneridae</taxon>
        <taxon>Pentapetalae</taxon>
        <taxon>rosids</taxon>
        <taxon>fabids</taxon>
        <taxon>Fabales</taxon>
        <taxon>Fabaceae</taxon>
        <taxon>Papilionoideae</taxon>
        <taxon>50 kb inversion clade</taxon>
        <taxon>NPAAA clade</taxon>
        <taxon>Hologalegina</taxon>
        <taxon>IRL clade</taxon>
        <taxon>Cicereae</taxon>
        <taxon>Cicer</taxon>
    </lineage>
</organism>
<dbReference type="Gene3D" id="3.20.20.70">
    <property type="entry name" value="Aldolase class I"/>
    <property type="match status" value="1"/>
</dbReference>
<keyword evidence="5 11" id="KW-0028">Amino-acid biosynthesis</keyword>
<dbReference type="KEGG" id="cam:101490634"/>
<keyword evidence="12" id="KW-0934">Plastid</keyword>
<dbReference type="FunFam" id="3.20.20.70:FF:000110">
    <property type="entry name" value="1-(5-phosphoribosyl)-5-[(5-phosphoribosylamino)methylideneamino] imidazole-4-carboxamide isomerase, chloroplastic"/>
    <property type="match status" value="1"/>
</dbReference>
<evidence type="ECO:0000256" key="5">
    <source>
        <dbReference type="ARBA" id="ARBA00022605"/>
    </source>
</evidence>
<dbReference type="GO" id="GO:0000105">
    <property type="term" value="P:L-histidine biosynthetic process"/>
    <property type="evidence" value="ECO:0007669"/>
    <property type="project" value="UniProtKB-UniPathway"/>
</dbReference>
<comment type="catalytic activity">
    <reaction evidence="9">
        <text>1-(5-phospho-beta-D-ribosyl)-5-[(5-phospho-beta-D-ribosylamino)methylideneamino]imidazole-4-carboxamide = 5-[(5-phospho-1-deoxy-D-ribulos-1-ylimino)methylamino]-1-(5-phospho-beta-D-ribosyl)imidazole-4-carboxamide</text>
        <dbReference type="Rhea" id="RHEA:15469"/>
        <dbReference type="ChEBI" id="CHEBI:58435"/>
        <dbReference type="ChEBI" id="CHEBI:58525"/>
        <dbReference type="EC" id="5.3.1.16"/>
    </reaction>
    <physiologicalReaction direction="left-to-right" evidence="9">
        <dbReference type="Rhea" id="RHEA:15470"/>
    </physiologicalReaction>
</comment>
<evidence type="ECO:0000256" key="7">
    <source>
        <dbReference type="ARBA" id="ARBA00023102"/>
    </source>
</evidence>
<dbReference type="eggNOG" id="KOG3055">
    <property type="taxonomic scope" value="Eukaryota"/>
</dbReference>
<dbReference type="PANTHER" id="PTHR43090:SF2">
    <property type="entry name" value="1-(5-PHOSPHORIBOSYL)-5-[(5-PHOSPHORIBOSYLAMINO)METHYLIDENEAMINO] IMIDAZOLE-4-CARBOXAMIDE ISOMERASE"/>
    <property type="match status" value="1"/>
</dbReference>
<dbReference type="InterPro" id="IPR011858">
    <property type="entry name" value="His6/HISN3"/>
</dbReference>
<evidence type="ECO:0000256" key="1">
    <source>
        <dbReference type="ARBA" id="ARBA00001959"/>
    </source>
</evidence>
<protein>
    <recommendedName>
        <fullName evidence="10 12">1-(5-phosphoribosyl)-5-[(5-phosphoribosylamino)methylideneamino] imidazole-4-carboxamide isomerase HISN3, chloroplastic</fullName>
        <ecNumber evidence="4 12">5.3.1.16</ecNumber>
    </recommendedName>
    <alternativeName>
        <fullName evidence="12">5-proFAR isomerase</fullName>
    </alternativeName>
    <alternativeName>
        <fullName evidence="12">Phosphoribosylformimino-5-aminoimidazole carboxamide ribotide isomerase</fullName>
    </alternativeName>
</protein>